<protein>
    <recommendedName>
        <fullName evidence="3">PGG domain-containing protein</fullName>
    </recommendedName>
</protein>
<dbReference type="PANTHER" id="PTHR24177:SF437">
    <property type="entry name" value="ANKYRIN REPEAT PROTEIN"/>
    <property type="match status" value="1"/>
</dbReference>
<accession>A0A444ZH84</accession>
<keyword evidence="2" id="KW-1133">Transmembrane helix</keyword>
<evidence type="ECO:0000313" key="5">
    <source>
        <dbReference type="Proteomes" id="UP000289738"/>
    </source>
</evidence>
<name>A0A444ZH84_ARAHY</name>
<dbReference type="SUPFAM" id="SSF48403">
    <property type="entry name" value="Ankyrin repeat"/>
    <property type="match status" value="1"/>
</dbReference>
<feature type="domain" description="PGG" evidence="3">
    <location>
        <begin position="549"/>
        <end position="662"/>
    </location>
</feature>
<dbReference type="Proteomes" id="UP000289738">
    <property type="component" value="Chromosome B04"/>
</dbReference>
<feature type="transmembrane region" description="Helical" evidence="2">
    <location>
        <begin position="634"/>
        <end position="665"/>
    </location>
</feature>
<proteinExistence type="predicted"/>
<evidence type="ECO:0000313" key="4">
    <source>
        <dbReference type="EMBL" id="RYR13555.1"/>
    </source>
</evidence>
<evidence type="ECO:0000256" key="1">
    <source>
        <dbReference type="ARBA" id="ARBA00004413"/>
    </source>
</evidence>
<dbReference type="SMART" id="SM00248">
    <property type="entry name" value="ANK"/>
    <property type="match status" value="3"/>
</dbReference>
<dbReference type="EMBL" id="SDMP01000014">
    <property type="protein sequence ID" value="RYR13555.1"/>
    <property type="molecule type" value="Genomic_DNA"/>
</dbReference>
<feature type="transmembrane region" description="Helical" evidence="2">
    <location>
        <begin position="403"/>
        <end position="424"/>
    </location>
</feature>
<dbReference type="Gene3D" id="1.25.40.20">
    <property type="entry name" value="Ankyrin repeat-containing domain"/>
    <property type="match status" value="2"/>
</dbReference>
<reference evidence="4 5" key="1">
    <citation type="submission" date="2019-01" db="EMBL/GenBank/DDBJ databases">
        <title>Sequencing of cultivated peanut Arachis hypogaea provides insights into genome evolution and oil improvement.</title>
        <authorList>
            <person name="Chen X."/>
        </authorList>
    </citation>
    <scope>NUCLEOTIDE SEQUENCE [LARGE SCALE GENOMIC DNA]</scope>
    <source>
        <strain evidence="5">cv. Fuhuasheng</strain>
        <tissue evidence="4">Leaves</tissue>
    </source>
</reference>
<gene>
    <name evidence="4" type="ORF">Ahy_B04g070485</name>
</gene>
<dbReference type="Pfam" id="PF13962">
    <property type="entry name" value="PGG"/>
    <property type="match status" value="1"/>
</dbReference>
<feature type="transmembrane region" description="Helical" evidence="2">
    <location>
        <begin position="558"/>
        <end position="576"/>
    </location>
</feature>
<keyword evidence="2" id="KW-0812">Transmembrane</keyword>
<dbReference type="AlphaFoldDB" id="A0A444ZH84"/>
<dbReference type="InterPro" id="IPR002110">
    <property type="entry name" value="Ankyrin_rpt"/>
</dbReference>
<feature type="transmembrane region" description="Helical" evidence="2">
    <location>
        <begin position="596"/>
        <end position="622"/>
    </location>
</feature>
<comment type="caution">
    <text evidence="4">The sequence shown here is derived from an EMBL/GenBank/DDBJ whole genome shotgun (WGS) entry which is preliminary data.</text>
</comment>
<dbReference type="PANTHER" id="PTHR24177">
    <property type="entry name" value="CASKIN"/>
    <property type="match status" value="1"/>
</dbReference>
<evidence type="ECO:0000256" key="2">
    <source>
        <dbReference type="SAM" id="Phobius"/>
    </source>
</evidence>
<dbReference type="InterPro" id="IPR036770">
    <property type="entry name" value="Ankyrin_rpt-contain_sf"/>
</dbReference>
<comment type="subcellular location">
    <subcellularLocation>
        <location evidence="1">Cell membrane</location>
        <topology evidence="1">Peripheral membrane protein</topology>
        <orientation evidence="1">Cytoplasmic side</orientation>
    </subcellularLocation>
</comment>
<dbReference type="GO" id="GO:0005886">
    <property type="term" value="C:plasma membrane"/>
    <property type="evidence" value="ECO:0007669"/>
    <property type="project" value="UniProtKB-SubCell"/>
</dbReference>
<dbReference type="STRING" id="3818.A0A444ZH84"/>
<keyword evidence="2" id="KW-0472">Membrane</keyword>
<dbReference type="InterPro" id="IPR026961">
    <property type="entry name" value="PGG_dom"/>
</dbReference>
<dbReference type="Pfam" id="PF14223">
    <property type="entry name" value="Retrotran_gag_2"/>
    <property type="match status" value="1"/>
</dbReference>
<keyword evidence="5" id="KW-1185">Reference proteome</keyword>
<feature type="transmembrane region" description="Helical" evidence="2">
    <location>
        <begin position="671"/>
        <end position="690"/>
    </location>
</feature>
<evidence type="ECO:0000259" key="3">
    <source>
        <dbReference type="Pfam" id="PF13962"/>
    </source>
</evidence>
<organism evidence="4 5">
    <name type="scientific">Arachis hypogaea</name>
    <name type="common">Peanut</name>
    <dbReference type="NCBI Taxonomy" id="3818"/>
    <lineage>
        <taxon>Eukaryota</taxon>
        <taxon>Viridiplantae</taxon>
        <taxon>Streptophyta</taxon>
        <taxon>Embryophyta</taxon>
        <taxon>Tracheophyta</taxon>
        <taxon>Spermatophyta</taxon>
        <taxon>Magnoliopsida</taxon>
        <taxon>eudicotyledons</taxon>
        <taxon>Gunneridae</taxon>
        <taxon>Pentapetalae</taxon>
        <taxon>rosids</taxon>
        <taxon>fabids</taxon>
        <taxon>Fabales</taxon>
        <taxon>Fabaceae</taxon>
        <taxon>Papilionoideae</taxon>
        <taxon>50 kb inversion clade</taxon>
        <taxon>dalbergioids sensu lato</taxon>
        <taxon>Dalbergieae</taxon>
        <taxon>Pterocarpus clade</taxon>
        <taxon>Arachis</taxon>
    </lineage>
</organism>
<sequence length="721" mass="80760">MAANSMITIGGRSILKPPFFDGTNYIDWKEDMKIFIQAVDVKLWFIIKNGRNIPKIVVNGNEVEKPEDELAEEDMNSLGQDSRAKHMLCCAVNFETYERILKYKTAKEMWDELENSHGNNDVYNSSTPESHPSTTNSDLPPIWRPGGVFFEETRDAMGYYLNNCVPLYKHALQGNWKKAKAIIVKDRRLRNAAIAKGSTTLLHIAASVRGGAKHVHFVKQLMGELSPEDLLSIDENGNTAFCLAAAAGNMQVLDLMKDKNPTVVQVRGKNGTYPPVQFAALQGRCDVASHLYENTEFGHYYDDELKRLFFTCINTGLYGLALKLATDRPYLASMRDENGETALHLLSKSHLDSCCQSPQHQSSIIKINPGMKQQVVFQLVKKLWSKILKEESSMREIFETPKVLFQLLFAAVEVGNFGFLSEILSAYPDLIWTMDENTGQTIIHKAVMHRQASIFNLIHEIGFVKDVIVTMIDTESNTLLHLAAKRAPPQRQLELVSGAAFQMCLELVWFKEVKKIIPPSFINYKNSAGKTASELFSEEHKELRKDAESWMKSTAENCMLIATVIATGVFAAAITVPGGVDDKGGKPNYLGKTSWFSVFTISDATAFISSATSILIFLSILLSRYAENDFYKSLPLKLICGLVALFCSITSMMVAFASAFFITYHHYASDLVPGFVSIFASFPALIFLFLQSSLWSDLMHSTVCCRKLFKPSKKMLYALEN</sequence>